<comment type="caution">
    <text evidence="14">The sequence shown here is derived from an EMBL/GenBank/DDBJ whole genome shotgun (WGS) entry which is preliminary data.</text>
</comment>
<dbReference type="Pfam" id="PF00395">
    <property type="entry name" value="SLH"/>
    <property type="match status" value="3"/>
</dbReference>
<sequence length="1589" mass="173011">MNGVGVVGRKLLVSVLVLMLAFSSAAFGALPKEKPVRESSDIALDLDQDEEVRVIVELDGNSALEIASEDGADFQELSVAEQDRIIEEVLKSQKAAKSEVGEFSAASVENEFTTIVNGFSTTVQAGDIEKIEKIAGVKRVHIANVYERPEVSPDMSYTGELIEKELAWDEYGYKGEGLVVAIIDSGMDPDHRDMIISDETDVKLDKRGVEAAIDEFGLKGSYINEKMPYGYNYFDKNNQVKDFGAEASHGMHVAGTVAANGDTDNGGVKGVAPEAQLLAMKVFGSDPLISTTYSDVFIKAIDDSIRLGADVINMSLGATAGYVDAEDPEQQAVQRAVDAGILVSISAGNSAMFGDGYYYPYASNPDYGVVGSPAVSESALTVASLDNVFVDSKAVQVTIDGEGAGLAPYSVANEEDPEDYVQTDFELVYAGLGYEEDFYEIDVTDKYALIQRGEIDFVSKVLNAQYAGAAGVIIYNNTDGFVSMATDPEIVIPQLFMVKAEGDRLAEALADGALVELSFNGDELTQANPTAGMMSDFTSWGLTPDLEFKPEITAPGGSILSTDNEDGYAVMGGTSMAAPHIAGGSALIMQQLEETVDKEFRSDWVKTVMMNTAAPVMDPNGLAISPRRQGAGLMQLHAALSAPAIVTDTEGDAAVALKEIDGDTAIFELTVENLTDEEVVYDVAVNAQTDALSEGLTAPNLIYGQEITGAGLLLNGEEELALEIAPMATETVEVEIDLSDVTVFQQVEEELVEVAPEDIFENGYFVEGFVTFTDPTDVNPVLTVPYAGFKGDWNQPPIFDLPQWDEMSYYGYTGVRAFDYYGEYAQDLGLDPFSEDYIVDPELIAFSPNGDGVQDDVMPVVSLLRNAKELKVTVTDEDGDTLRTIRTERELRKNYIDGFEEEGATTSPMWAWDGKIKGRTAADGQYFLTLQAKIDFDGAEWQELSLPVKIDTEKPEIEAELDAAASMITFSAEDDHAVQYVDILVDGQSVTDMYLSPEEGSFTFNKKINAKQRIQVEAVDFAGNSVKTTVQQGTDAKGPEIFLDMPQFFELTPVRETFVAGYVTDASSVKEVKVNGKKVDSFEIDEQNYLFFERVTFETDDVHDIIVSATDKEGNEISINRTIIVDSAAPELKVSGLDTPFIVDEDAENPVISVNVKDNYDDVRLYVNGDEKFASKPTKLLEKKAFETTVEDIELELEPGLNHFQISAVDIVGNVGYTKDIILFKEGEDDSRVMTIDEEEAKQIVKDSDDFFMLNAIPQQADGSLDATLMMSGAAVKTLAAAKKDLEFRSGPFQVLVPADFLKEHASADHVAFNIATDESAELSGNAKALSDAYRFVAVADGEVVDTFDDMFLANVVYDDSSVEDVKKVSVQQWKNNKWHYAGGSEFEDGLVFIMTEPGIYQVLENDVTFKDIADHWARPDIDVIASLNITTGKTPDEFRPNVGLTRAEFAVLLARTMQLPSKKVEGVFTDVNADHWAGAAIEAAYQAGIITGKADGSFKPGEQITREQMAAMIMRAINHRDPYLAPTIFMPNEFKDHADISDYARDAVYQAEALGIITGKENGSFAPKDQLTRGQMAAVLSRVLGVLR</sequence>
<dbReference type="SUPFAM" id="SSF52743">
    <property type="entry name" value="Subtilisin-like"/>
    <property type="match status" value="1"/>
</dbReference>
<keyword evidence="15" id="KW-1185">Reference proteome</keyword>
<evidence type="ECO:0000256" key="8">
    <source>
        <dbReference type="ARBA" id="ARBA00022825"/>
    </source>
</evidence>
<dbReference type="Pfam" id="PF00082">
    <property type="entry name" value="Peptidase_S8"/>
    <property type="match status" value="1"/>
</dbReference>
<keyword evidence="3" id="KW-0964">Secreted</keyword>
<dbReference type="InterPro" id="IPR023828">
    <property type="entry name" value="Peptidase_S8_Ser-AS"/>
</dbReference>
<dbReference type="PROSITE" id="PS00137">
    <property type="entry name" value="SUBTILASE_HIS"/>
    <property type="match status" value="1"/>
</dbReference>
<feature type="active site" description="Charge relay system" evidence="9 10">
    <location>
        <position position="184"/>
    </location>
</feature>
<dbReference type="PANTHER" id="PTHR43806">
    <property type="entry name" value="PEPTIDASE S8"/>
    <property type="match status" value="1"/>
</dbReference>
<reference evidence="14 15" key="1">
    <citation type="submission" date="2019-03" db="EMBL/GenBank/DDBJ databases">
        <authorList>
            <person name="Yang Y."/>
        </authorList>
    </citation>
    <scope>NUCLEOTIDE SEQUENCE [LARGE SCALE GENOMIC DNA]</scope>
    <source>
        <strain evidence="14 15">ASL-1</strain>
    </source>
</reference>
<keyword evidence="5 12" id="KW-0732">Signal</keyword>
<feature type="signal peptide" evidence="12">
    <location>
        <begin position="1"/>
        <end position="28"/>
    </location>
</feature>
<dbReference type="InterPro" id="IPR036852">
    <property type="entry name" value="Peptidase_S8/S53_dom_sf"/>
</dbReference>
<evidence type="ECO:0000313" key="14">
    <source>
        <dbReference type="EMBL" id="TFE04011.1"/>
    </source>
</evidence>
<evidence type="ECO:0000256" key="10">
    <source>
        <dbReference type="PROSITE-ProRule" id="PRU01240"/>
    </source>
</evidence>
<evidence type="ECO:0000256" key="9">
    <source>
        <dbReference type="PIRSR" id="PIRSR615500-1"/>
    </source>
</evidence>
<gene>
    <name evidence="14" type="ORF">E2626_01395</name>
</gene>
<dbReference type="InterPro" id="IPR023827">
    <property type="entry name" value="Peptidase_S8_Asp-AS"/>
</dbReference>
<dbReference type="InterPro" id="IPR003137">
    <property type="entry name" value="PA_domain"/>
</dbReference>
<evidence type="ECO:0000256" key="5">
    <source>
        <dbReference type="ARBA" id="ARBA00022729"/>
    </source>
</evidence>
<evidence type="ECO:0000256" key="11">
    <source>
        <dbReference type="RuleBase" id="RU003355"/>
    </source>
</evidence>
<dbReference type="OrthoDB" id="9798386at2"/>
<evidence type="ECO:0000256" key="7">
    <source>
        <dbReference type="ARBA" id="ARBA00022801"/>
    </source>
</evidence>
<evidence type="ECO:0000256" key="3">
    <source>
        <dbReference type="ARBA" id="ARBA00022525"/>
    </source>
</evidence>
<dbReference type="InterPro" id="IPR010435">
    <property type="entry name" value="C5a/SBT2-like_Fn3"/>
</dbReference>
<dbReference type="GO" id="GO:0006508">
    <property type="term" value="P:proteolysis"/>
    <property type="evidence" value="ECO:0007669"/>
    <property type="project" value="UniProtKB-KW"/>
</dbReference>
<dbReference type="PROSITE" id="PS51892">
    <property type="entry name" value="SUBTILASE"/>
    <property type="match status" value="1"/>
</dbReference>
<evidence type="ECO:0000256" key="12">
    <source>
        <dbReference type="SAM" id="SignalP"/>
    </source>
</evidence>
<dbReference type="CDD" id="cd07475">
    <property type="entry name" value="Peptidases_S8_C5a_Peptidase"/>
    <property type="match status" value="1"/>
</dbReference>
<keyword evidence="6" id="KW-0677">Repeat</keyword>
<protein>
    <submittedName>
        <fullName evidence="14">Lactocepin</fullName>
    </submittedName>
</protein>
<keyword evidence="8 10" id="KW-0720">Serine protease</keyword>
<dbReference type="EMBL" id="SORX01000001">
    <property type="protein sequence ID" value="TFE04011.1"/>
    <property type="molecule type" value="Genomic_DNA"/>
</dbReference>
<feature type="domain" description="SLH" evidence="13">
    <location>
        <begin position="1465"/>
        <end position="1528"/>
    </location>
</feature>
<dbReference type="InterPro" id="IPR001119">
    <property type="entry name" value="SLH_dom"/>
</dbReference>
<keyword evidence="7 10" id="KW-0378">Hydrolase</keyword>
<dbReference type="PROSITE" id="PS00136">
    <property type="entry name" value="SUBTILASE_ASP"/>
    <property type="match status" value="1"/>
</dbReference>
<dbReference type="Pfam" id="PF02225">
    <property type="entry name" value="PA"/>
    <property type="match status" value="1"/>
</dbReference>
<keyword evidence="2" id="KW-0134">Cell wall</keyword>
<evidence type="ECO:0000256" key="2">
    <source>
        <dbReference type="ARBA" id="ARBA00022512"/>
    </source>
</evidence>
<dbReference type="InterPro" id="IPR000209">
    <property type="entry name" value="Peptidase_S8/S53_dom"/>
</dbReference>
<evidence type="ECO:0000256" key="1">
    <source>
        <dbReference type="ARBA" id="ARBA00011073"/>
    </source>
</evidence>
<dbReference type="InterPro" id="IPR022398">
    <property type="entry name" value="Peptidase_S8_His-AS"/>
</dbReference>
<name>A0A4Y8LPS9_9BACL</name>
<dbReference type="SUPFAM" id="SSF52025">
    <property type="entry name" value="PA domain"/>
    <property type="match status" value="1"/>
</dbReference>
<dbReference type="Gene3D" id="3.40.50.200">
    <property type="entry name" value="Peptidase S8/S53 domain"/>
    <property type="match status" value="1"/>
</dbReference>
<dbReference type="GO" id="GO:0004252">
    <property type="term" value="F:serine-type endopeptidase activity"/>
    <property type="evidence" value="ECO:0007669"/>
    <property type="project" value="UniProtKB-UniRule"/>
</dbReference>
<accession>A0A4Y8LPS9</accession>
<dbReference type="Gene3D" id="3.50.30.30">
    <property type="match status" value="1"/>
</dbReference>
<dbReference type="Pfam" id="PF06280">
    <property type="entry name" value="fn3_5"/>
    <property type="match status" value="1"/>
</dbReference>
<dbReference type="Gene3D" id="2.60.40.1710">
    <property type="entry name" value="Subtilisin-like superfamily"/>
    <property type="match status" value="1"/>
</dbReference>
<feature type="domain" description="SLH" evidence="13">
    <location>
        <begin position="1532"/>
        <end position="1589"/>
    </location>
</feature>
<comment type="similarity">
    <text evidence="1 10 11">Belongs to the peptidase S8 family.</text>
</comment>
<evidence type="ECO:0000256" key="4">
    <source>
        <dbReference type="ARBA" id="ARBA00022670"/>
    </source>
</evidence>
<dbReference type="GO" id="GO:0016020">
    <property type="term" value="C:membrane"/>
    <property type="evidence" value="ECO:0007669"/>
    <property type="project" value="InterPro"/>
</dbReference>
<keyword evidence="4 10" id="KW-0645">Protease</keyword>
<organism evidence="14 15">
    <name type="scientific">Jeotgalibacillus salarius</name>
    <dbReference type="NCBI Taxonomy" id="546023"/>
    <lineage>
        <taxon>Bacteria</taxon>
        <taxon>Bacillati</taxon>
        <taxon>Bacillota</taxon>
        <taxon>Bacilli</taxon>
        <taxon>Bacillales</taxon>
        <taxon>Caryophanaceae</taxon>
        <taxon>Jeotgalibacillus</taxon>
    </lineage>
</organism>
<feature type="domain" description="SLH" evidence="13">
    <location>
        <begin position="1405"/>
        <end position="1464"/>
    </location>
</feature>
<feature type="chain" id="PRO_5038656561" evidence="12">
    <location>
        <begin position="29"/>
        <end position="1589"/>
    </location>
</feature>
<feature type="active site" description="Charge relay system" evidence="9 10">
    <location>
        <position position="575"/>
    </location>
</feature>
<dbReference type="PANTHER" id="PTHR43806:SF11">
    <property type="entry name" value="CEREVISIN-RELATED"/>
    <property type="match status" value="1"/>
</dbReference>
<dbReference type="Proteomes" id="UP000297776">
    <property type="component" value="Unassembled WGS sequence"/>
</dbReference>
<dbReference type="Gene3D" id="2.60.40.4070">
    <property type="match status" value="1"/>
</dbReference>
<dbReference type="InterPro" id="IPR050131">
    <property type="entry name" value="Peptidase_S8_subtilisin-like"/>
</dbReference>
<dbReference type="PROSITE" id="PS00138">
    <property type="entry name" value="SUBTILASE_SER"/>
    <property type="match status" value="1"/>
</dbReference>
<proteinExistence type="inferred from homology"/>
<dbReference type="PRINTS" id="PR00723">
    <property type="entry name" value="SUBTILISIN"/>
</dbReference>
<dbReference type="InterPro" id="IPR015500">
    <property type="entry name" value="Peptidase_S8_subtilisin-rel"/>
</dbReference>
<dbReference type="InterPro" id="IPR034216">
    <property type="entry name" value="C5a_Peptidase"/>
</dbReference>
<dbReference type="PROSITE" id="PS51272">
    <property type="entry name" value="SLH"/>
    <property type="match status" value="3"/>
</dbReference>
<evidence type="ECO:0000313" key="15">
    <source>
        <dbReference type="Proteomes" id="UP000297776"/>
    </source>
</evidence>
<evidence type="ECO:0000256" key="6">
    <source>
        <dbReference type="ARBA" id="ARBA00022737"/>
    </source>
</evidence>
<feature type="active site" description="Charge relay system" evidence="9 10">
    <location>
        <position position="249"/>
    </location>
</feature>
<dbReference type="InterPro" id="IPR046450">
    <property type="entry name" value="PA_dom_sf"/>
</dbReference>
<evidence type="ECO:0000259" key="13">
    <source>
        <dbReference type="PROSITE" id="PS51272"/>
    </source>
</evidence>
<dbReference type="CDD" id="cd02133">
    <property type="entry name" value="PA_C5a_like"/>
    <property type="match status" value="1"/>
</dbReference>